<name>A0A7D5VAT6_9NEIS</name>
<dbReference type="AlphaFoldDB" id="A0A7D5VAT6"/>
<sequence>MLYGVTIIFAALFAGEALSRLAHLPVPGSVMGMLLLLLLALWRQGFDARVTHFATHLLRYLALLFIPAGVGLMTLSDKIGSQGLALILTMVFSTLITMAVTAWVLQFLLKRQAAKNQARSQEVQP</sequence>
<accession>A0A7D5VAT6</accession>
<evidence type="ECO:0000256" key="2">
    <source>
        <dbReference type="ARBA" id="ARBA00022475"/>
    </source>
</evidence>
<keyword evidence="5 6" id="KW-0472">Membrane</keyword>
<gene>
    <name evidence="7" type="ORF">HZU75_12490</name>
</gene>
<feature type="transmembrane region" description="Helical" evidence="6">
    <location>
        <begin position="87"/>
        <end position="109"/>
    </location>
</feature>
<dbReference type="Pfam" id="PF03788">
    <property type="entry name" value="LrgA"/>
    <property type="match status" value="1"/>
</dbReference>
<evidence type="ECO:0000256" key="5">
    <source>
        <dbReference type="ARBA" id="ARBA00023136"/>
    </source>
</evidence>
<evidence type="ECO:0000313" key="7">
    <source>
        <dbReference type="EMBL" id="QLI82276.1"/>
    </source>
</evidence>
<reference evidence="7 8" key="1">
    <citation type="journal article" date="2016" name="Int. J. Syst. Evol. Microbiol.">
        <title>Chitinibacter fontanus sp. nov., isolated from a spring.</title>
        <authorList>
            <person name="Sheu S.Y."/>
            <person name="Li Y.S."/>
            <person name="Young C.C."/>
            <person name="Chen W.M."/>
        </authorList>
    </citation>
    <scope>NUCLEOTIDE SEQUENCE [LARGE SCALE GENOMIC DNA]</scope>
    <source>
        <strain evidence="7 8">STM-7</strain>
    </source>
</reference>
<feature type="transmembrane region" description="Helical" evidence="6">
    <location>
        <begin position="29"/>
        <end position="45"/>
    </location>
</feature>
<comment type="subcellular location">
    <subcellularLocation>
        <location evidence="1">Cell membrane</location>
        <topology evidence="1">Multi-pass membrane protein</topology>
    </subcellularLocation>
</comment>
<keyword evidence="8" id="KW-1185">Reference proteome</keyword>
<dbReference type="GO" id="GO:0005886">
    <property type="term" value="C:plasma membrane"/>
    <property type="evidence" value="ECO:0007669"/>
    <property type="project" value="UniProtKB-SubCell"/>
</dbReference>
<keyword evidence="3 6" id="KW-0812">Transmembrane</keyword>
<dbReference type="RefSeq" id="WP_180306357.1">
    <property type="nucleotide sequence ID" value="NZ_CP058952.1"/>
</dbReference>
<keyword evidence="4 6" id="KW-1133">Transmembrane helix</keyword>
<organism evidence="7 8">
    <name type="scientific">Chitinibacter fontanus</name>
    <dbReference type="NCBI Taxonomy" id="1737446"/>
    <lineage>
        <taxon>Bacteria</taxon>
        <taxon>Pseudomonadati</taxon>
        <taxon>Pseudomonadota</taxon>
        <taxon>Betaproteobacteria</taxon>
        <taxon>Neisseriales</taxon>
        <taxon>Chitinibacteraceae</taxon>
        <taxon>Chitinibacter</taxon>
    </lineage>
</organism>
<dbReference type="PANTHER" id="PTHR33931:SF2">
    <property type="entry name" value="HOLIN-LIKE PROTEIN CIDA"/>
    <property type="match status" value="1"/>
</dbReference>
<evidence type="ECO:0000313" key="8">
    <source>
        <dbReference type="Proteomes" id="UP000510822"/>
    </source>
</evidence>
<evidence type="ECO:0000256" key="3">
    <source>
        <dbReference type="ARBA" id="ARBA00022692"/>
    </source>
</evidence>
<proteinExistence type="predicted"/>
<evidence type="ECO:0000256" key="6">
    <source>
        <dbReference type="SAM" id="Phobius"/>
    </source>
</evidence>
<dbReference type="InterPro" id="IPR005538">
    <property type="entry name" value="LrgA/CidA"/>
</dbReference>
<evidence type="ECO:0000256" key="4">
    <source>
        <dbReference type="ARBA" id="ARBA00022989"/>
    </source>
</evidence>
<feature type="transmembrane region" description="Helical" evidence="6">
    <location>
        <begin position="57"/>
        <end position="75"/>
    </location>
</feature>
<dbReference type="PANTHER" id="PTHR33931">
    <property type="entry name" value="HOLIN-LIKE PROTEIN CIDA-RELATED"/>
    <property type="match status" value="1"/>
</dbReference>
<keyword evidence="2" id="KW-1003">Cell membrane</keyword>
<dbReference type="EMBL" id="CP058952">
    <property type="protein sequence ID" value="QLI82276.1"/>
    <property type="molecule type" value="Genomic_DNA"/>
</dbReference>
<evidence type="ECO:0000256" key="1">
    <source>
        <dbReference type="ARBA" id="ARBA00004651"/>
    </source>
</evidence>
<dbReference type="KEGG" id="cfon:HZU75_12490"/>
<protein>
    <submittedName>
        <fullName evidence="7">CidA/LrgA family protein</fullName>
    </submittedName>
</protein>
<dbReference type="Proteomes" id="UP000510822">
    <property type="component" value="Chromosome"/>
</dbReference>